<proteinExistence type="predicted"/>
<dbReference type="Proteomes" id="UP000004956">
    <property type="component" value="Unassembled WGS sequence"/>
</dbReference>
<reference evidence="1 2" key="1">
    <citation type="submission" date="2011-11" db="EMBL/GenBank/DDBJ databases">
        <authorList>
            <person name="Weinstock G."/>
            <person name="Sodergren E."/>
            <person name="Clifton S."/>
            <person name="Fulton L."/>
            <person name="Fulton B."/>
            <person name="Courtney L."/>
            <person name="Fronick C."/>
            <person name="Harrison M."/>
            <person name="Strong C."/>
            <person name="Farmer C."/>
            <person name="Delahaunty K."/>
            <person name="Markovic C."/>
            <person name="Hall O."/>
            <person name="Minx P."/>
            <person name="Tomlinson C."/>
            <person name="Mitreva M."/>
            <person name="Hou S."/>
            <person name="Chen J."/>
            <person name="Wollam A."/>
            <person name="Pepin K.H."/>
            <person name="Johnson M."/>
            <person name="Bhonagiri V."/>
            <person name="Zhang X."/>
            <person name="Suruliraj S."/>
            <person name="Warren W."/>
            <person name="Chinwalla A."/>
            <person name="Mardis E.R."/>
            <person name="Wilson R.K."/>
        </authorList>
    </citation>
    <scope>NUCLEOTIDE SEQUENCE [LARGE SCALE GENOMIC DNA]</scope>
    <source>
        <strain evidence="1 2">YIT 11816</strain>
    </source>
</reference>
<keyword evidence="2" id="KW-1185">Reference proteome</keyword>
<name>H3KFS8_9BURK</name>
<gene>
    <name evidence="1" type="ORF">HMPREF9440_01597</name>
</gene>
<organism evidence="1 2">
    <name type="scientific">Sutterella parvirubra YIT 11816</name>
    <dbReference type="NCBI Taxonomy" id="762967"/>
    <lineage>
        <taxon>Bacteria</taxon>
        <taxon>Pseudomonadati</taxon>
        <taxon>Pseudomonadota</taxon>
        <taxon>Betaproteobacteria</taxon>
        <taxon>Burkholderiales</taxon>
        <taxon>Sutterellaceae</taxon>
        <taxon>Sutterella</taxon>
    </lineage>
</organism>
<dbReference type="HOGENOM" id="CLU_1115315_0_0_4"/>
<dbReference type="AlphaFoldDB" id="H3KFS8"/>
<evidence type="ECO:0000313" key="1">
    <source>
        <dbReference type="EMBL" id="EHY31031.1"/>
    </source>
</evidence>
<accession>H3KFS8</accession>
<comment type="caution">
    <text evidence="1">The sequence shown here is derived from an EMBL/GenBank/DDBJ whole genome shotgun (WGS) entry which is preliminary data.</text>
</comment>
<dbReference type="EMBL" id="AFBQ01000241">
    <property type="protein sequence ID" value="EHY31031.1"/>
    <property type="molecule type" value="Genomic_DNA"/>
</dbReference>
<evidence type="ECO:0000313" key="2">
    <source>
        <dbReference type="Proteomes" id="UP000004956"/>
    </source>
</evidence>
<dbReference type="PATRIC" id="fig|762967.3.peg.1253"/>
<sequence>MRQSKNHPFIHLIVSKPCIEYWFLHLCGIEHREAFSEKGAMIGKPVTTVEYLTNGRIRETVVTHYEAVNPTDLCVRAATQAIGFSPKKMMFPEKLFEGSRLGDAFLTDFPVREKQDGAECWTLIPVLLLRLLLLKYDPAAAVLTLRTGKRPDRVTGEESGLARALLEMVKDGAQSDTAQPAQPAHPTDSAPAVPAFPVFPVFPPDAANVPETAGAGIEASRPMTDAGPHFVVGRPVPVRKWKAGKPKAS</sequence>
<protein>
    <submittedName>
        <fullName evidence="1">Uncharacterized protein</fullName>
    </submittedName>
</protein>